<comment type="caution">
    <text evidence="2">The sequence shown here is derived from an EMBL/GenBank/DDBJ whole genome shotgun (WGS) entry which is preliminary data.</text>
</comment>
<dbReference type="AlphaFoldDB" id="A0A8E2IAJ3"/>
<evidence type="ECO:0000313" key="3">
    <source>
        <dbReference type="Proteomes" id="UP000189761"/>
    </source>
</evidence>
<dbReference type="EMBL" id="MTLA01000036">
    <property type="protein sequence ID" value="OOP69771.1"/>
    <property type="molecule type" value="Genomic_DNA"/>
</dbReference>
<dbReference type="Pfam" id="PF06276">
    <property type="entry name" value="FhuF"/>
    <property type="match status" value="1"/>
</dbReference>
<evidence type="ECO:0000259" key="1">
    <source>
        <dbReference type="Pfam" id="PF06276"/>
    </source>
</evidence>
<evidence type="ECO:0000313" key="2">
    <source>
        <dbReference type="EMBL" id="OOP69771.1"/>
    </source>
</evidence>
<sequence>MQSRSMTELSKYRLLNELKQQDFILELKDFFNKEHLPDILVRIGQKLGAPTNKVTASMIAKRMAFFGVIHLYAMSVLNQRFIVKIDDIKLVGRAEDRLWLPDFYFEHYFAEDALNDRVKWREEVIQNIFSGFFHPMIEALRRETRFSKLVMWENIAIYIFWLYESLMKDNEYKWIHHQLEDDYRFIVHEASPELFGPYKYNPLTRFDSEKVIRENLVEPVRVRKTCCLANLLEEKNGKRCSTCPNGCNMPPF</sequence>
<proteinExistence type="predicted"/>
<reference evidence="2 3" key="1">
    <citation type="submission" date="2017-01" db="EMBL/GenBank/DDBJ databases">
        <title>Draft genome sequence of Bacillus oleronius.</title>
        <authorList>
            <person name="Allam M."/>
        </authorList>
    </citation>
    <scope>NUCLEOTIDE SEQUENCE [LARGE SCALE GENOMIC DNA]</scope>
    <source>
        <strain evidence="2 3">DSM 9356</strain>
    </source>
</reference>
<dbReference type="InterPro" id="IPR022770">
    <property type="entry name" value="IucA/IucC-like_C"/>
</dbReference>
<dbReference type="GO" id="GO:0003824">
    <property type="term" value="F:catalytic activity"/>
    <property type="evidence" value="ECO:0007669"/>
    <property type="project" value="UniProtKB-ARBA"/>
</dbReference>
<name>A0A8E2IAJ3_9BACI</name>
<protein>
    <recommendedName>
        <fullName evidence="1">Aerobactin siderophore biosynthesis IucA/IucC-like C-terminal domain-containing protein</fullName>
    </recommendedName>
</protein>
<feature type="domain" description="Aerobactin siderophore biosynthesis IucA/IucC-like C-terminal" evidence="1">
    <location>
        <begin position="79"/>
        <end position="177"/>
    </location>
</feature>
<dbReference type="Proteomes" id="UP000189761">
    <property type="component" value="Unassembled WGS sequence"/>
</dbReference>
<keyword evidence="3" id="KW-1185">Reference proteome</keyword>
<accession>A0A8E2IAJ3</accession>
<dbReference type="RefSeq" id="WP_078109456.1">
    <property type="nucleotide sequence ID" value="NZ_CP065424.1"/>
</dbReference>
<organism evidence="2 3">
    <name type="scientific">Heyndrickxia oleronia</name>
    <dbReference type="NCBI Taxonomy" id="38875"/>
    <lineage>
        <taxon>Bacteria</taxon>
        <taxon>Bacillati</taxon>
        <taxon>Bacillota</taxon>
        <taxon>Bacilli</taxon>
        <taxon>Bacillales</taxon>
        <taxon>Bacillaceae</taxon>
        <taxon>Heyndrickxia</taxon>
    </lineage>
</organism>
<gene>
    <name evidence="2" type="ORF">BWZ43_03365</name>
</gene>